<organism evidence="12 13">
    <name type="scientific">Nocardioides kongjuensis</name>
    <dbReference type="NCBI Taxonomy" id="349522"/>
    <lineage>
        <taxon>Bacteria</taxon>
        <taxon>Bacillati</taxon>
        <taxon>Actinomycetota</taxon>
        <taxon>Actinomycetes</taxon>
        <taxon>Propionibacteriales</taxon>
        <taxon>Nocardioidaceae</taxon>
        <taxon>Nocardioides</taxon>
    </lineage>
</organism>
<feature type="binding site" evidence="10">
    <location>
        <position position="223"/>
    </location>
    <ligand>
        <name>L-cysteinyl-5'-AMP</name>
        <dbReference type="ChEBI" id="CHEBI:144924"/>
    </ligand>
</feature>
<dbReference type="HAMAP" id="MF_01697">
    <property type="entry name" value="MshC"/>
    <property type="match status" value="1"/>
</dbReference>
<protein>
    <recommendedName>
        <fullName evidence="10">L-cysteine:1D-myo-inositol 2-amino-2-deoxy-alpha-D-glucopyranoside ligase</fullName>
        <shortName evidence="10">L-Cys:GlcN-Ins ligase</shortName>
        <ecNumber evidence="10">6.3.1.13</ecNumber>
    </recommendedName>
    <alternativeName>
        <fullName evidence="10">Mycothiol ligase</fullName>
        <shortName evidence="10">MSH ligase</shortName>
    </alternativeName>
</protein>
<dbReference type="NCBIfam" id="TIGR03447">
    <property type="entry name" value="mycothiol_MshC"/>
    <property type="match status" value="1"/>
</dbReference>
<comment type="similarity">
    <text evidence="2 10">Belongs to the class-I aminoacyl-tRNA synthetase family. MshC subfamily.</text>
</comment>
<dbReference type="Proteomes" id="UP000582231">
    <property type="component" value="Unassembled WGS sequence"/>
</dbReference>
<keyword evidence="6 10" id="KW-0547">Nucleotide-binding</keyword>
<evidence type="ECO:0000256" key="2">
    <source>
        <dbReference type="ARBA" id="ARBA00007723"/>
    </source>
</evidence>
<name>A0A852RTA0_9ACTN</name>
<dbReference type="GO" id="GO:0006423">
    <property type="term" value="P:cysteinyl-tRNA aminoacylation"/>
    <property type="evidence" value="ECO:0007669"/>
    <property type="project" value="TreeGrafter"/>
</dbReference>
<evidence type="ECO:0000313" key="12">
    <source>
        <dbReference type="EMBL" id="NYD29812.1"/>
    </source>
</evidence>
<evidence type="ECO:0000256" key="4">
    <source>
        <dbReference type="ARBA" id="ARBA00022598"/>
    </source>
</evidence>
<feature type="binding site" evidence="10">
    <location>
        <position position="58"/>
    </location>
    <ligand>
        <name>L-cysteinyl-5'-AMP</name>
        <dbReference type="ChEBI" id="CHEBI:144924"/>
    </ligand>
</feature>
<comment type="cofactor">
    <cofactor evidence="10">
        <name>Zn(2+)</name>
        <dbReference type="ChEBI" id="CHEBI:29105"/>
    </cofactor>
    <text evidence="10">Binds 1 zinc ion per subunit.</text>
</comment>
<dbReference type="Gene3D" id="3.40.50.620">
    <property type="entry name" value="HUPs"/>
    <property type="match status" value="1"/>
</dbReference>
<gene>
    <name evidence="10" type="primary">mshC</name>
    <name evidence="12" type="ORF">BJ958_001358</name>
</gene>
<proteinExistence type="inferred from homology"/>
<feature type="short sequence motif" description="'KMSKS' region" evidence="10">
    <location>
        <begin position="284"/>
        <end position="288"/>
    </location>
</feature>
<feature type="binding site" evidence="10">
    <location>
        <begin position="81"/>
        <end position="83"/>
    </location>
    <ligand>
        <name>L-cysteinyl-5'-AMP</name>
        <dbReference type="ChEBI" id="CHEBI:144924"/>
    </ligand>
</feature>
<accession>A0A852RTA0</accession>
<comment type="subunit">
    <text evidence="3 10">Monomer.</text>
</comment>
<dbReference type="GO" id="GO:0005829">
    <property type="term" value="C:cytosol"/>
    <property type="evidence" value="ECO:0007669"/>
    <property type="project" value="TreeGrafter"/>
</dbReference>
<dbReference type="SUPFAM" id="SSF52374">
    <property type="entry name" value="Nucleotidylyl transferase"/>
    <property type="match status" value="1"/>
</dbReference>
<comment type="function">
    <text evidence="1 10">Catalyzes the ATP-dependent condensation of GlcN-Ins and L-cysteine to form L-Cys-GlcN-Ins.</text>
</comment>
<keyword evidence="8 10" id="KW-0067">ATP-binding</keyword>
<feature type="short sequence motif" description="'HIGH' region" evidence="10">
    <location>
        <begin position="45"/>
        <end position="55"/>
    </location>
</feature>
<keyword evidence="13" id="KW-1185">Reference proteome</keyword>
<dbReference type="RefSeq" id="WP_179726146.1">
    <property type="nucleotide sequence ID" value="NZ_BAABEF010000001.1"/>
</dbReference>
<dbReference type="PANTHER" id="PTHR10890:SF3">
    <property type="entry name" value="CYSTEINE--TRNA LIGASE, CYTOPLASMIC"/>
    <property type="match status" value="1"/>
</dbReference>
<reference evidence="12 13" key="1">
    <citation type="submission" date="2020-07" db="EMBL/GenBank/DDBJ databases">
        <title>Sequencing the genomes of 1000 actinobacteria strains.</title>
        <authorList>
            <person name="Klenk H.-P."/>
        </authorList>
    </citation>
    <scope>NUCLEOTIDE SEQUENCE [LARGE SCALE GENOMIC DNA]</scope>
    <source>
        <strain evidence="12 13">DSM 19082</strain>
    </source>
</reference>
<dbReference type="PANTHER" id="PTHR10890">
    <property type="entry name" value="CYSTEINYL-TRNA SYNTHETASE"/>
    <property type="match status" value="1"/>
</dbReference>
<feature type="binding site" evidence="10">
    <location>
        <position position="252"/>
    </location>
    <ligand>
        <name>Zn(2+)</name>
        <dbReference type="ChEBI" id="CHEBI:29105"/>
    </ligand>
</feature>
<dbReference type="InterPro" id="IPR014729">
    <property type="entry name" value="Rossmann-like_a/b/a_fold"/>
</dbReference>
<evidence type="ECO:0000256" key="7">
    <source>
        <dbReference type="ARBA" id="ARBA00022833"/>
    </source>
</evidence>
<feature type="binding site" evidence="10">
    <location>
        <position position="278"/>
    </location>
    <ligand>
        <name>L-cysteinyl-5'-AMP</name>
        <dbReference type="ChEBI" id="CHEBI:144924"/>
    </ligand>
</feature>
<dbReference type="InterPro" id="IPR024909">
    <property type="entry name" value="Cys-tRNA/MSH_ligase"/>
</dbReference>
<feature type="binding site" evidence="10">
    <location>
        <begin position="245"/>
        <end position="247"/>
    </location>
    <ligand>
        <name>L-cysteinyl-5'-AMP</name>
        <dbReference type="ChEBI" id="CHEBI:144924"/>
    </ligand>
</feature>
<dbReference type="InterPro" id="IPR017812">
    <property type="entry name" value="Mycothiol_ligase_MshC"/>
</dbReference>
<dbReference type="InterPro" id="IPR032678">
    <property type="entry name" value="tRNA-synt_1_cat_dom"/>
</dbReference>
<keyword evidence="4 10" id="KW-0436">Ligase</keyword>
<evidence type="ECO:0000256" key="3">
    <source>
        <dbReference type="ARBA" id="ARBA00011245"/>
    </source>
</evidence>
<dbReference type="Pfam" id="PF01406">
    <property type="entry name" value="tRNA-synt_1e"/>
    <property type="match status" value="1"/>
</dbReference>
<keyword evidence="7 10" id="KW-0862">Zinc</keyword>
<dbReference type="AlphaFoldDB" id="A0A852RTA0"/>
<dbReference type="GO" id="GO:0008270">
    <property type="term" value="F:zinc ion binding"/>
    <property type="evidence" value="ECO:0007669"/>
    <property type="project" value="UniProtKB-UniRule"/>
</dbReference>
<dbReference type="GO" id="GO:0004817">
    <property type="term" value="F:cysteine-tRNA ligase activity"/>
    <property type="evidence" value="ECO:0007669"/>
    <property type="project" value="TreeGrafter"/>
</dbReference>
<feature type="binding site" evidence="10">
    <location>
        <position position="43"/>
    </location>
    <ligand>
        <name>Zn(2+)</name>
        <dbReference type="ChEBI" id="CHEBI:29105"/>
    </ligand>
</feature>
<dbReference type="Gene3D" id="1.20.120.640">
    <property type="entry name" value="Anticodon-binding domain of a subclass of class I aminoacyl-tRNA synthetases"/>
    <property type="match status" value="1"/>
</dbReference>
<evidence type="ECO:0000256" key="1">
    <source>
        <dbReference type="ARBA" id="ARBA00003679"/>
    </source>
</evidence>
<feature type="binding site" evidence="10">
    <location>
        <begin position="43"/>
        <end position="46"/>
    </location>
    <ligand>
        <name>L-cysteinyl-5'-AMP</name>
        <dbReference type="ChEBI" id="CHEBI:144924"/>
    </ligand>
</feature>
<evidence type="ECO:0000256" key="9">
    <source>
        <dbReference type="ARBA" id="ARBA00048350"/>
    </source>
</evidence>
<dbReference type="FunFam" id="3.40.50.620:FF:000134">
    <property type="entry name" value="L-cysteine:1D-myo-inositol 2-amino-2-deoxy-alpha-D-glucopyranoside ligase"/>
    <property type="match status" value="1"/>
</dbReference>
<dbReference type="GO" id="GO:0035446">
    <property type="term" value="F:cysteine-glucosaminylinositol ligase activity"/>
    <property type="evidence" value="ECO:0007669"/>
    <property type="project" value="UniProtKB-UniRule"/>
</dbReference>
<comment type="caution">
    <text evidence="12">The sequence shown here is derived from an EMBL/GenBank/DDBJ whole genome shotgun (WGS) entry which is preliminary data.</text>
</comment>
<evidence type="ECO:0000256" key="8">
    <source>
        <dbReference type="ARBA" id="ARBA00022840"/>
    </source>
</evidence>
<feature type="domain" description="tRNA synthetases class I catalytic" evidence="11">
    <location>
        <begin position="36"/>
        <end position="331"/>
    </location>
</feature>
<dbReference type="EC" id="6.3.1.13" evidence="10"/>
<evidence type="ECO:0000313" key="13">
    <source>
        <dbReference type="Proteomes" id="UP000582231"/>
    </source>
</evidence>
<evidence type="ECO:0000256" key="5">
    <source>
        <dbReference type="ARBA" id="ARBA00022723"/>
    </source>
</evidence>
<keyword evidence="5 10" id="KW-0479">Metal-binding</keyword>
<dbReference type="GO" id="GO:0010125">
    <property type="term" value="P:mycothiol biosynthetic process"/>
    <property type="evidence" value="ECO:0007669"/>
    <property type="project" value="UniProtKB-UniRule"/>
</dbReference>
<comment type="catalytic activity">
    <reaction evidence="9 10">
        <text>1D-myo-inositol 2-amino-2-deoxy-alpha-D-glucopyranoside + L-cysteine + ATP = 1D-myo-inositol 2-(L-cysteinylamino)-2-deoxy-alpha-D-glucopyranoside + AMP + diphosphate + H(+)</text>
        <dbReference type="Rhea" id="RHEA:26176"/>
        <dbReference type="ChEBI" id="CHEBI:15378"/>
        <dbReference type="ChEBI" id="CHEBI:30616"/>
        <dbReference type="ChEBI" id="CHEBI:33019"/>
        <dbReference type="ChEBI" id="CHEBI:35235"/>
        <dbReference type="ChEBI" id="CHEBI:58886"/>
        <dbReference type="ChEBI" id="CHEBI:58887"/>
        <dbReference type="ChEBI" id="CHEBI:456215"/>
        <dbReference type="EC" id="6.3.1.13"/>
    </reaction>
</comment>
<dbReference type="PRINTS" id="PR00983">
    <property type="entry name" value="TRNASYNTHCYS"/>
</dbReference>
<dbReference type="EMBL" id="JACCBF010000001">
    <property type="protein sequence ID" value="NYD29812.1"/>
    <property type="molecule type" value="Genomic_DNA"/>
</dbReference>
<dbReference type="CDD" id="cd00672">
    <property type="entry name" value="CysRS_core"/>
    <property type="match status" value="1"/>
</dbReference>
<sequence>MRAWNAPGLPVLPVTGPQVVLHDTATGGKVESRPDGTARLYVCGITPYDATHIGHANTYVAFDLLNRAWRTAGHDVRYVQNVTDVDDPLLERADKVGVDWVELAERETELFRKDMEALRVLPPVEYVGAVESIPLVIELIERLEAAGSIYRVDQDLYFSVAADPAFGSESNYDRDTMLRFFAERGGDPDRDGKKDPLDCVVWRGEREGEPSWDSPFGRGRPGWHIECAAIALEHLGGAFEVQAGGSDLVFPHHEMCAGHVQVATGEPFAKVYSHAGMVAYDGEKMSKSLGNLVFVSALRNSDIDPMAIRLALLRHHYRTDWEWTDAHLWQAVDDVAAWRRALALGAGAPAAPVVEEVLAALADDLDAPRATAAVDAWVAATLGTDGLADTSDPEAAVTLLPVLDAALGLAL</sequence>
<feature type="binding site" evidence="10">
    <location>
        <position position="227"/>
    </location>
    <ligand>
        <name>Zn(2+)</name>
        <dbReference type="ChEBI" id="CHEBI:29105"/>
    </ligand>
</feature>
<evidence type="ECO:0000259" key="11">
    <source>
        <dbReference type="Pfam" id="PF01406"/>
    </source>
</evidence>
<dbReference type="GO" id="GO:0005524">
    <property type="term" value="F:ATP binding"/>
    <property type="evidence" value="ECO:0007669"/>
    <property type="project" value="UniProtKB-KW"/>
</dbReference>
<evidence type="ECO:0000256" key="6">
    <source>
        <dbReference type="ARBA" id="ARBA00022741"/>
    </source>
</evidence>
<feature type="short sequence motif" description="'ERGGDP' region" evidence="10">
    <location>
        <begin position="183"/>
        <end position="188"/>
    </location>
</feature>
<evidence type="ECO:0000256" key="10">
    <source>
        <dbReference type="HAMAP-Rule" id="MF_01697"/>
    </source>
</evidence>